<dbReference type="Proteomes" id="UP001519332">
    <property type="component" value="Unassembled WGS sequence"/>
</dbReference>
<comment type="caution">
    <text evidence="1">The sequence shown here is derived from an EMBL/GenBank/DDBJ whole genome shotgun (WGS) entry which is preliminary data.</text>
</comment>
<evidence type="ECO:0008006" key="3">
    <source>
        <dbReference type="Google" id="ProtNLM"/>
    </source>
</evidence>
<name>A0ABS4TWG2_9PSEU</name>
<sequence length="87" mass="9888">MTFRLLYLSVNHVLGWLVLLCRNDTAKTTELLVLRHEVAVLRRQVAKPQPSWPDRAILAALSRLLPNRLRAHRIVTPQRPCAGIVAC</sequence>
<evidence type="ECO:0000313" key="1">
    <source>
        <dbReference type="EMBL" id="MBP2328740.1"/>
    </source>
</evidence>
<dbReference type="RefSeq" id="WP_209645670.1">
    <property type="nucleotide sequence ID" value="NZ_JAGINW010000001.1"/>
</dbReference>
<organism evidence="1 2">
    <name type="scientific">Kibdelosporangium banguiense</name>
    <dbReference type="NCBI Taxonomy" id="1365924"/>
    <lineage>
        <taxon>Bacteria</taxon>
        <taxon>Bacillati</taxon>
        <taxon>Actinomycetota</taxon>
        <taxon>Actinomycetes</taxon>
        <taxon>Pseudonocardiales</taxon>
        <taxon>Pseudonocardiaceae</taxon>
        <taxon>Kibdelosporangium</taxon>
    </lineage>
</organism>
<gene>
    <name evidence="1" type="ORF">JOF56_009125</name>
</gene>
<protein>
    <recommendedName>
        <fullName evidence="3">Integrase</fullName>
    </recommendedName>
</protein>
<reference evidence="1 2" key="1">
    <citation type="submission" date="2021-03" db="EMBL/GenBank/DDBJ databases">
        <title>Sequencing the genomes of 1000 actinobacteria strains.</title>
        <authorList>
            <person name="Klenk H.-P."/>
        </authorList>
    </citation>
    <scope>NUCLEOTIDE SEQUENCE [LARGE SCALE GENOMIC DNA]</scope>
    <source>
        <strain evidence="1 2">DSM 46670</strain>
    </source>
</reference>
<keyword evidence="2" id="KW-1185">Reference proteome</keyword>
<evidence type="ECO:0000313" key="2">
    <source>
        <dbReference type="Proteomes" id="UP001519332"/>
    </source>
</evidence>
<accession>A0ABS4TWG2</accession>
<proteinExistence type="predicted"/>
<dbReference type="EMBL" id="JAGINW010000001">
    <property type="protein sequence ID" value="MBP2328740.1"/>
    <property type="molecule type" value="Genomic_DNA"/>
</dbReference>